<organism evidence="2">
    <name type="scientific">Anopheles sinensis</name>
    <name type="common">Mosquito</name>
    <dbReference type="NCBI Taxonomy" id="74873"/>
    <lineage>
        <taxon>Eukaryota</taxon>
        <taxon>Metazoa</taxon>
        <taxon>Ecdysozoa</taxon>
        <taxon>Arthropoda</taxon>
        <taxon>Hexapoda</taxon>
        <taxon>Insecta</taxon>
        <taxon>Pterygota</taxon>
        <taxon>Neoptera</taxon>
        <taxon>Endopterygota</taxon>
        <taxon>Diptera</taxon>
        <taxon>Nematocera</taxon>
        <taxon>Culicoidea</taxon>
        <taxon>Culicidae</taxon>
        <taxon>Anophelinae</taxon>
        <taxon>Anopheles</taxon>
    </lineage>
</organism>
<dbReference type="EMBL" id="KE525352">
    <property type="protein sequence ID" value="KFB51521.1"/>
    <property type="molecule type" value="Genomic_DNA"/>
</dbReference>
<dbReference type="Proteomes" id="UP000030765">
    <property type="component" value="Unassembled WGS sequence"/>
</dbReference>
<accession>A0A084WMS7</accession>
<gene>
    <name evidence="2" type="ORF">ZHAS_00019582</name>
</gene>
<evidence type="ECO:0000313" key="3">
    <source>
        <dbReference type="EnsemblMetazoa" id="ASIC019582-PA"/>
    </source>
</evidence>
<reference evidence="3" key="2">
    <citation type="submission" date="2020-05" db="UniProtKB">
        <authorList>
            <consortium name="EnsemblMetazoa"/>
        </authorList>
    </citation>
    <scope>IDENTIFICATION</scope>
</reference>
<protein>
    <submittedName>
        <fullName evidence="2 3">Polyprotein</fullName>
    </submittedName>
</protein>
<keyword evidence="4" id="KW-1185">Reference proteome</keyword>
<dbReference type="VEuPathDB" id="VectorBase:ASIC019582"/>
<dbReference type="EMBL" id="ATLV01024506">
    <property type="status" value="NOT_ANNOTATED_CDS"/>
    <property type="molecule type" value="Genomic_DNA"/>
</dbReference>
<evidence type="ECO:0000313" key="4">
    <source>
        <dbReference type="Proteomes" id="UP000030765"/>
    </source>
</evidence>
<feature type="region of interest" description="Disordered" evidence="1">
    <location>
        <begin position="1"/>
        <end position="31"/>
    </location>
</feature>
<proteinExistence type="predicted"/>
<sequence length="63" mass="6750">MGQRANGRQLCRRSSTASSAIRGNRAQPEFIDHGSGRSIFIATNTNGPTIRPITTTTTTLATM</sequence>
<dbReference type="AlphaFoldDB" id="A0A084WMS7"/>
<name>A0A084WMS7_ANOSI</name>
<evidence type="ECO:0000313" key="2">
    <source>
        <dbReference type="EMBL" id="KFB51521.1"/>
    </source>
</evidence>
<reference evidence="2 4" key="1">
    <citation type="journal article" date="2014" name="BMC Genomics">
        <title>Genome sequence of Anopheles sinensis provides insight into genetics basis of mosquito competence for malaria parasites.</title>
        <authorList>
            <person name="Zhou D."/>
            <person name="Zhang D."/>
            <person name="Ding G."/>
            <person name="Shi L."/>
            <person name="Hou Q."/>
            <person name="Ye Y."/>
            <person name="Xu Y."/>
            <person name="Zhou H."/>
            <person name="Xiong C."/>
            <person name="Li S."/>
            <person name="Yu J."/>
            <person name="Hong S."/>
            <person name="Yu X."/>
            <person name="Zou P."/>
            <person name="Chen C."/>
            <person name="Chang X."/>
            <person name="Wang W."/>
            <person name="Lv Y."/>
            <person name="Sun Y."/>
            <person name="Ma L."/>
            <person name="Shen B."/>
            <person name="Zhu C."/>
        </authorList>
    </citation>
    <scope>NUCLEOTIDE SEQUENCE [LARGE SCALE GENOMIC DNA]</scope>
</reference>
<dbReference type="EnsemblMetazoa" id="ASIC019582-RA">
    <property type="protein sequence ID" value="ASIC019582-PA"/>
    <property type="gene ID" value="ASIC019582"/>
</dbReference>
<evidence type="ECO:0000256" key="1">
    <source>
        <dbReference type="SAM" id="MobiDB-lite"/>
    </source>
</evidence>
<feature type="compositionally biased region" description="Polar residues" evidence="1">
    <location>
        <begin position="12"/>
        <end position="21"/>
    </location>
</feature>